<reference evidence="1 2" key="1">
    <citation type="submission" date="2011-04" db="EMBL/GenBank/DDBJ databases">
        <authorList>
            <person name="Muzny D."/>
            <person name="Qin X."/>
            <person name="Deng J."/>
            <person name="Jiang H."/>
            <person name="Liu Y."/>
            <person name="Qu J."/>
            <person name="Song X.-Z."/>
            <person name="Zhang L."/>
            <person name="Thornton R."/>
            <person name="Coyle M."/>
            <person name="Francisco L."/>
            <person name="Jackson L."/>
            <person name="Javaid M."/>
            <person name="Korchina V."/>
            <person name="Kovar C."/>
            <person name="Mata R."/>
            <person name="Mathew T."/>
            <person name="Ngo R."/>
            <person name="Nguyen L."/>
            <person name="Nguyen N."/>
            <person name="Okwuonu G."/>
            <person name="Ongeri F."/>
            <person name="Pham C."/>
            <person name="Simmons D."/>
            <person name="Wilczek-Boney K."/>
            <person name="Hale W."/>
            <person name="Jakkamsetti A."/>
            <person name="Pham P."/>
            <person name="Ruth R."/>
            <person name="San Lucas F."/>
            <person name="Warren J."/>
            <person name="Zhang J."/>
            <person name="Zhao Z."/>
            <person name="Zhou C."/>
            <person name="Zhu D."/>
            <person name="Lee S."/>
            <person name="Bess C."/>
            <person name="Blankenburg K."/>
            <person name="Forbes L."/>
            <person name="Fu Q."/>
            <person name="Gubbala S."/>
            <person name="Hirani K."/>
            <person name="Jayaseelan J.C."/>
            <person name="Lara F."/>
            <person name="Munidasa M."/>
            <person name="Palculict T."/>
            <person name="Patil S."/>
            <person name="Pu L.-L."/>
            <person name="Saada N."/>
            <person name="Tang L."/>
            <person name="Weissenberger G."/>
            <person name="Zhu Y."/>
            <person name="Hemphill L."/>
            <person name="Shang Y."/>
            <person name="Youmans B."/>
            <person name="Ayvaz T."/>
            <person name="Ross M."/>
            <person name="Santibanez J."/>
            <person name="Aqrawi P."/>
            <person name="Gross S."/>
            <person name="Joshi V."/>
            <person name="Fowler G."/>
            <person name="Nazareth L."/>
            <person name="Reid J."/>
            <person name="Worley K."/>
            <person name="Petrosino J."/>
            <person name="Highlander S."/>
            <person name="Gibbs R."/>
        </authorList>
    </citation>
    <scope>NUCLEOTIDE SEQUENCE [LARGE SCALE GENOMIC DNA]</scope>
    <source>
        <strain evidence="1 2">ATCC 700821</strain>
    </source>
</reference>
<name>F9DH48_9BACT</name>
<sequence>MTNLSVEGLLRAKNYIEIWNVGYLCLSLHTNRIKMVDISN</sequence>
<dbReference type="AlphaFoldDB" id="F9DH48"/>
<protein>
    <submittedName>
        <fullName evidence="1">Uncharacterized protein</fullName>
    </submittedName>
</protein>
<dbReference type="HOGENOM" id="CLU_3294458_0_0_10"/>
<dbReference type="Proteomes" id="UP000004123">
    <property type="component" value="Unassembled WGS sequence"/>
</dbReference>
<organism evidence="1 2">
    <name type="scientific">Prevotella pallens ATCC 700821</name>
    <dbReference type="NCBI Taxonomy" id="997353"/>
    <lineage>
        <taxon>Bacteria</taxon>
        <taxon>Pseudomonadati</taxon>
        <taxon>Bacteroidota</taxon>
        <taxon>Bacteroidia</taxon>
        <taxon>Bacteroidales</taxon>
        <taxon>Prevotellaceae</taxon>
        <taxon>Prevotella</taxon>
    </lineage>
</organism>
<evidence type="ECO:0000313" key="1">
    <source>
        <dbReference type="EMBL" id="EGQ19284.1"/>
    </source>
</evidence>
<comment type="caution">
    <text evidence="1">The sequence shown here is derived from an EMBL/GenBank/DDBJ whole genome shotgun (WGS) entry which is preliminary data.</text>
</comment>
<gene>
    <name evidence="1" type="ORF">HMPREF9144_0988</name>
</gene>
<dbReference type="EMBL" id="AFPY01000039">
    <property type="protein sequence ID" value="EGQ19284.1"/>
    <property type="molecule type" value="Genomic_DNA"/>
</dbReference>
<dbReference type="STRING" id="997353.HMPREF9144_0988"/>
<proteinExistence type="predicted"/>
<evidence type="ECO:0000313" key="2">
    <source>
        <dbReference type="Proteomes" id="UP000004123"/>
    </source>
</evidence>
<accession>F9DH48</accession>